<comment type="caution">
    <text evidence="2">The sequence shown here is derived from an EMBL/GenBank/DDBJ whole genome shotgun (WGS) entry which is preliminary data.</text>
</comment>
<dbReference type="STRING" id="59196.RICGR_0714"/>
<evidence type="ECO:0008006" key="4">
    <source>
        <dbReference type="Google" id="ProtNLM"/>
    </source>
</evidence>
<protein>
    <recommendedName>
        <fullName evidence="4">Neuromedin U</fullName>
    </recommendedName>
</protein>
<dbReference type="OrthoDB" id="9809066at2"/>
<accession>A8PMF8</accession>
<organism evidence="2 3">
    <name type="scientific">Rickettsiella grylli</name>
    <dbReference type="NCBI Taxonomy" id="59196"/>
    <lineage>
        <taxon>Bacteria</taxon>
        <taxon>Pseudomonadati</taxon>
        <taxon>Pseudomonadota</taxon>
        <taxon>Gammaproteobacteria</taxon>
        <taxon>Legionellales</taxon>
        <taxon>Coxiellaceae</taxon>
        <taxon>Rickettsiella</taxon>
    </lineage>
</organism>
<keyword evidence="3" id="KW-1185">Reference proteome</keyword>
<reference evidence="2" key="1">
    <citation type="submission" date="2006-04" db="EMBL/GenBank/DDBJ databases">
        <authorList>
            <person name="Seshadri R."/>
            <person name="Federici B.A."/>
        </authorList>
    </citation>
    <scope>NUCLEOTIDE SEQUENCE [LARGE SCALE GENOMIC DNA]</scope>
</reference>
<reference evidence="2" key="2">
    <citation type="submission" date="2007-10" db="EMBL/GenBank/DDBJ databases">
        <authorList>
            <person name="Myers G.S."/>
        </authorList>
    </citation>
    <scope>NUCLEOTIDE SEQUENCE [LARGE SCALE GENOMIC DNA]</scope>
</reference>
<keyword evidence="1" id="KW-0732">Signal</keyword>
<evidence type="ECO:0000313" key="2">
    <source>
        <dbReference type="EMBL" id="EDP46823.1"/>
    </source>
</evidence>
<dbReference type="eggNOG" id="COG3637">
    <property type="taxonomic scope" value="Bacteria"/>
</dbReference>
<sequence length="256" mass="28300">MKKLTLFFLLCVMIGYALYVKADNTSTDLTQANNPIANIKAFNIQNYYYSNLSALDTSGDTVWLRYAQPIHKFLIRASMPIQNFPTESSHKTGTGDFNIFAAYLLNTGNPSISFGIGPLLVAPTASPSVLGNGQWQGGLAIVYFNGSSKKIQFGGLMTYQADFTGNKNREHTSLLTLQPFAFYQLGQGYYLRTAPTWVFNFVPNSHVIPLSVGFGKVSKIGKTIYNFFIEPQFSISHKGAGQPLTQIYAALNLQFL</sequence>
<evidence type="ECO:0000256" key="1">
    <source>
        <dbReference type="SAM" id="SignalP"/>
    </source>
</evidence>
<name>A8PMF8_9COXI</name>
<feature type="chain" id="PRO_5002727860" description="Neuromedin U" evidence="1">
    <location>
        <begin position="23"/>
        <end position="256"/>
    </location>
</feature>
<gene>
    <name evidence="2" type="ORF">RICGR_0714</name>
</gene>
<dbReference type="Proteomes" id="UP000054075">
    <property type="component" value="Unassembled WGS sequence"/>
</dbReference>
<evidence type="ECO:0000313" key="3">
    <source>
        <dbReference type="Proteomes" id="UP000054075"/>
    </source>
</evidence>
<dbReference type="EMBL" id="AAQJ02000001">
    <property type="protein sequence ID" value="EDP46823.1"/>
    <property type="molecule type" value="Genomic_DNA"/>
</dbReference>
<dbReference type="RefSeq" id="WP_006035790.1">
    <property type="nucleotide sequence ID" value="NZ_AAQJ02000001.1"/>
</dbReference>
<proteinExistence type="predicted"/>
<feature type="signal peptide" evidence="1">
    <location>
        <begin position="1"/>
        <end position="22"/>
    </location>
</feature>
<dbReference type="AlphaFoldDB" id="A8PMF8"/>